<dbReference type="PANTHER" id="PTHR12835:SF5">
    <property type="entry name" value="BIOTIN--PROTEIN LIGASE"/>
    <property type="match status" value="1"/>
</dbReference>
<dbReference type="InterPro" id="IPR004408">
    <property type="entry name" value="Biotin_CoA_COase_ligase"/>
</dbReference>
<evidence type="ECO:0000259" key="2">
    <source>
        <dbReference type="PROSITE" id="PS51733"/>
    </source>
</evidence>
<dbReference type="Pfam" id="PF03099">
    <property type="entry name" value="BPL_LplA_LipB"/>
    <property type="match status" value="1"/>
</dbReference>
<dbReference type="AlphaFoldDB" id="A0A1B7ZBF1"/>
<accession>A0A1B7ZBF1</accession>
<dbReference type="Gene3D" id="3.30.930.10">
    <property type="entry name" value="Bira Bifunctional Protein, Domain 2"/>
    <property type="match status" value="1"/>
</dbReference>
<dbReference type="OrthoDB" id="9807064at2"/>
<dbReference type="RefSeq" id="WP_068484347.1">
    <property type="nucleotide sequence ID" value="NZ_CP018760.1"/>
</dbReference>
<dbReference type="SUPFAM" id="SSF55681">
    <property type="entry name" value="Class II aaRS and biotin synthetases"/>
    <property type="match status" value="1"/>
</dbReference>
<dbReference type="KEGG" id="mart:BTR34_03555"/>
<evidence type="ECO:0000313" key="4">
    <source>
        <dbReference type="Proteomes" id="UP000092164"/>
    </source>
</evidence>
<evidence type="ECO:0000313" key="3">
    <source>
        <dbReference type="EMBL" id="OBR40028.1"/>
    </source>
</evidence>
<feature type="domain" description="BPL/LPL catalytic" evidence="2">
    <location>
        <begin position="1"/>
        <end position="177"/>
    </location>
</feature>
<comment type="caution">
    <text evidence="3">The sequence shown here is derived from an EMBL/GenBank/DDBJ whole genome shotgun (WGS) entry which is preliminary data.</text>
</comment>
<sequence>MQIIKLDATPSTNSYLKELSTQKVLKDFTIITTQNQTLGRGQLNAKWESDAGKNLAFSILKKEIDVSINKAFLISMSVSLAILEGLKELGVPDLKIKWPNDILSGNSKIGGILIENIISGSQIKRSIIGFGLNVNQKVFKNAPHAASLNTIVGRNYDLDKVFYLLIEKLHYQLQKPILAVESELFARYHSHLFKKGEACTFTTQDNSQLKGVIVGVTINGTLNLKLENGDFQEFGLKKIQLQY</sequence>
<dbReference type="CDD" id="cd16442">
    <property type="entry name" value="BPL"/>
    <property type="match status" value="1"/>
</dbReference>
<name>A0A1B7ZBF1_9FLAO</name>
<gene>
    <name evidence="3" type="ORF">A9200_17155</name>
</gene>
<proteinExistence type="predicted"/>
<dbReference type="InterPro" id="IPR004143">
    <property type="entry name" value="BPL_LPL_catalytic"/>
</dbReference>
<dbReference type="GO" id="GO:0005737">
    <property type="term" value="C:cytoplasm"/>
    <property type="evidence" value="ECO:0007669"/>
    <property type="project" value="TreeGrafter"/>
</dbReference>
<dbReference type="GO" id="GO:0004077">
    <property type="term" value="F:biotin--[biotin carboxyl-carrier protein] ligase activity"/>
    <property type="evidence" value="ECO:0007669"/>
    <property type="project" value="InterPro"/>
</dbReference>
<dbReference type="PROSITE" id="PS51733">
    <property type="entry name" value="BPL_LPL_CATALYTIC"/>
    <property type="match status" value="1"/>
</dbReference>
<protein>
    <submittedName>
        <fullName evidence="3">Biotin--[acetyl-CoA-carboxylase] ligase</fullName>
    </submittedName>
</protein>
<evidence type="ECO:0000256" key="1">
    <source>
        <dbReference type="ARBA" id="ARBA00022598"/>
    </source>
</evidence>
<dbReference type="Proteomes" id="UP000092164">
    <property type="component" value="Unassembled WGS sequence"/>
</dbReference>
<reference evidence="4" key="1">
    <citation type="submission" date="2016-06" db="EMBL/GenBank/DDBJ databases">
        <authorList>
            <person name="Zhan P."/>
        </authorList>
    </citation>
    <scope>NUCLEOTIDE SEQUENCE [LARGE SCALE GENOMIC DNA]</scope>
    <source>
        <strain evidence="4">T28</strain>
    </source>
</reference>
<organism evidence="3 4">
    <name type="scientific">Maribacter hydrothermalis</name>
    <dbReference type="NCBI Taxonomy" id="1836467"/>
    <lineage>
        <taxon>Bacteria</taxon>
        <taxon>Pseudomonadati</taxon>
        <taxon>Bacteroidota</taxon>
        <taxon>Flavobacteriia</taxon>
        <taxon>Flavobacteriales</taxon>
        <taxon>Flavobacteriaceae</taxon>
        <taxon>Maribacter</taxon>
    </lineage>
</organism>
<keyword evidence="4" id="KW-1185">Reference proteome</keyword>
<dbReference type="STRING" id="1836467.BTR34_03555"/>
<dbReference type="NCBIfam" id="TIGR00121">
    <property type="entry name" value="birA_ligase"/>
    <property type="match status" value="1"/>
</dbReference>
<keyword evidence="1 3" id="KW-0436">Ligase</keyword>
<dbReference type="InterPro" id="IPR045864">
    <property type="entry name" value="aa-tRNA-synth_II/BPL/LPL"/>
</dbReference>
<dbReference type="EMBL" id="LZFP01000010">
    <property type="protein sequence ID" value="OBR40028.1"/>
    <property type="molecule type" value="Genomic_DNA"/>
</dbReference>
<dbReference type="PANTHER" id="PTHR12835">
    <property type="entry name" value="BIOTIN PROTEIN LIGASE"/>
    <property type="match status" value="1"/>
</dbReference>